<sequence>MKDLVVHHSFEASPISTAFLPNMAHRMHVLLVEHDSEDHDKAISMLQYFSYKVTAVKLASTAVSILSKGKAKFDLVMANINSPDLYGFQLLQDATKMDLLVILMSDEDDAITTMLALEQGALFCTKKPLTMQTVRYLWQHVIREKTGKMRGDERLRAIADCNMVQNKLGQDLMLSNQDVGKEHKSKKKVKTGTAQHDYAAFKKKVWTEWTEELHDKFMNAVLQLGEGSCYPREILELMNEPGLTRMQVASHLQKCRNANLLPSDDLRKLKPANAEAKPPKNKAPRTKKVNFGAMPRMSNHQSHLQENHDNNQPDSIIGLPIEGNMAGDNYYNLDQNNETFNMGQFEQTFCMDELFMEGVQSVTPASSYQNDIAEDVFEFPNMDVMVHDFSGLIEELGMDYDASFESVFLHQNEVPSTGEWSFEVTKSGNAEEEIEGQTREEE</sequence>
<dbReference type="InterPro" id="IPR001789">
    <property type="entry name" value="Sig_transdc_resp-reg_receiver"/>
</dbReference>
<accession>A0A6I9U2R7</accession>
<dbReference type="InterPro" id="IPR006447">
    <property type="entry name" value="Myb_dom_plants"/>
</dbReference>
<protein>
    <submittedName>
        <fullName evidence="13">Two-component response regulator ORR26-like</fullName>
    </submittedName>
</protein>
<keyword evidence="2" id="KW-0597">Phosphoprotein</keyword>
<organism evidence="12 13">
    <name type="scientific">Sesamum indicum</name>
    <name type="common">Oriental sesame</name>
    <name type="synonym">Sesamum orientale</name>
    <dbReference type="NCBI Taxonomy" id="4182"/>
    <lineage>
        <taxon>Eukaryota</taxon>
        <taxon>Viridiplantae</taxon>
        <taxon>Streptophyta</taxon>
        <taxon>Embryophyta</taxon>
        <taxon>Tracheophyta</taxon>
        <taxon>Spermatophyta</taxon>
        <taxon>Magnoliopsida</taxon>
        <taxon>eudicotyledons</taxon>
        <taxon>Gunneridae</taxon>
        <taxon>Pentapetalae</taxon>
        <taxon>asterids</taxon>
        <taxon>lamiids</taxon>
        <taxon>Lamiales</taxon>
        <taxon>Pedaliaceae</taxon>
        <taxon>Sesamum</taxon>
    </lineage>
</organism>
<dbReference type="NCBIfam" id="TIGR01557">
    <property type="entry name" value="myb_SHAQKYF"/>
    <property type="match status" value="1"/>
</dbReference>
<dbReference type="InterPro" id="IPR017930">
    <property type="entry name" value="Myb_dom"/>
</dbReference>
<evidence type="ECO:0000259" key="10">
    <source>
        <dbReference type="PROSITE" id="PS50110"/>
    </source>
</evidence>
<dbReference type="PANTHER" id="PTHR43874">
    <property type="entry name" value="TWO-COMPONENT RESPONSE REGULATOR"/>
    <property type="match status" value="1"/>
</dbReference>
<evidence type="ECO:0000256" key="8">
    <source>
        <dbReference type="PROSITE-ProRule" id="PRU00169"/>
    </source>
</evidence>
<dbReference type="PROSITE" id="PS50110">
    <property type="entry name" value="RESPONSE_REGULATORY"/>
    <property type="match status" value="1"/>
</dbReference>
<keyword evidence="12" id="KW-1185">Reference proteome</keyword>
<dbReference type="InterPro" id="IPR045279">
    <property type="entry name" value="ARR-like"/>
</dbReference>
<keyword evidence="4" id="KW-0805">Transcription regulation</keyword>
<evidence type="ECO:0000313" key="12">
    <source>
        <dbReference type="Proteomes" id="UP000504604"/>
    </source>
</evidence>
<comment type="caution">
    <text evidence="8">Lacks conserved residue(s) required for the propagation of feature annotation.</text>
</comment>
<dbReference type="PROSITE" id="PS51294">
    <property type="entry name" value="HTH_MYB"/>
    <property type="match status" value="1"/>
</dbReference>
<evidence type="ECO:0000256" key="2">
    <source>
        <dbReference type="ARBA" id="ARBA00022553"/>
    </source>
</evidence>
<dbReference type="InParanoid" id="A0A6I9U2R7"/>
<dbReference type="OrthoDB" id="1675439at2759"/>
<dbReference type="SUPFAM" id="SSF52172">
    <property type="entry name" value="CheY-like"/>
    <property type="match status" value="1"/>
</dbReference>
<evidence type="ECO:0000259" key="11">
    <source>
        <dbReference type="PROSITE" id="PS51294"/>
    </source>
</evidence>
<dbReference type="GeneID" id="105172166"/>
<evidence type="ECO:0000313" key="13">
    <source>
        <dbReference type="RefSeq" id="XP_011091824.1"/>
    </source>
</evidence>
<evidence type="ECO:0000256" key="1">
    <source>
        <dbReference type="ARBA" id="ARBA00004123"/>
    </source>
</evidence>
<dbReference type="RefSeq" id="XP_011091824.1">
    <property type="nucleotide sequence ID" value="XM_011093522.1"/>
</dbReference>
<dbReference type="Gene3D" id="1.10.10.60">
    <property type="entry name" value="Homeodomain-like"/>
    <property type="match status" value="1"/>
</dbReference>
<evidence type="ECO:0000256" key="9">
    <source>
        <dbReference type="SAM" id="MobiDB-lite"/>
    </source>
</evidence>
<dbReference type="KEGG" id="sind:105172166"/>
<dbReference type="GO" id="GO:0003677">
    <property type="term" value="F:DNA binding"/>
    <property type="evidence" value="ECO:0007669"/>
    <property type="project" value="InterPro"/>
</dbReference>
<evidence type="ECO:0000256" key="4">
    <source>
        <dbReference type="ARBA" id="ARBA00023015"/>
    </source>
</evidence>
<evidence type="ECO:0000256" key="3">
    <source>
        <dbReference type="ARBA" id="ARBA00023012"/>
    </source>
</evidence>
<feature type="region of interest" description="Disordered" evidence="9">
    <location>
        <begin position="421"/>
        <end position="442"/>
    </location>
</feature>
<dbReference type="InterPro" id="IPR001005">
    <property type="entry name" value="SANT/Myb"/>
</dbReference>
<feature type="domain" description="HTH myb-type" evidence="11">
    <location>
        <begin position="209"/>
        <end position="260"/>
    </location>
</feature>
<dbReference type="Pfam" id="PF00249">
    <property type="entry name" value="Myb_DNA-binding"/>
    <property type="match status" value="1"/>
</dbReference>
<dbReference type="SMART" id="SM00448">
    <property type="entry name" value="REC"/>
    <property type="match status" value="1"/>
</dbReference>
<dbReference type="Gene3D" id="3.40.50.2300">
    <property type="match status" value="1"/>
</dbReference>
<dbReference type="FunFam" id="1.10.10.60:FF:000007">
    <property type="entry name" value="Two-component response regulator"/>
    <property type="match status" value="1"/>
</dbReference>
<dbReference type="InterPro" id="IPR011006">
    <property type="entry name" value="CheY-like_superfamily"/>
</dbReference>
<dbReference type="GO" id="GO:0005634">
    <property type="term" value="C:nucleus"/>
    <property type="evidence" value="ECO:0007669"/>
    <property type="project" value="UniProtKB-SubCell"/>
</dbReference>
<name>A0A6I9U2R7_SESIN</name>
<evidence type="ECO:0000256" key="7">
    <source>
        <dbReference type="ARBA" id="ARBA00023242"/>
    </source>
</evidence>
<feature type="domain" description="Response regulatory" evidence="10">
    <location>
        <begin position="28"/>
        <end position="142"/>
    </location>
</feature>
<dbReference type="SUPFAM" id="SSF46689">
    <property type="entry name" value="Homeodomain-like"/>
    <property type="match status" value="1"/>
</dbReference>
<keyword evidence="6" id="KW-0804">Transcription</keyword>
<keyword evidence="7" id="KW-0539">Nucleus</keyword>
<reference evidence="13" key="1">
    <citation type="submission" date="2025-08" db="UniProtKB">
        <authorList>
            <consortium name="RefSeq"/>
        </authorList>
    </citation>
    <scope>IDENTIFICATION</scope>
</reference>
<dbReference type="Proteomes" id="UP000504604">
    <property type="component" value="Linkage group LG10"/>
</dbReference>
<evidence type="ECO:0000256" key="5">
    <source>
        <dbReference type="ARBA" id="ARBA00023159"/>
    </source>
</evidence>
<dbReference type="GO" id="GO:0000160">
    <property type="term" value="P:phosphorelay signal transduction system"/>
    <property type="evidence" value="ECO:0007669"/>
    <property type="project" value="UniProtKB-KW"/>
</dbReference>
<keyword evidence="3" id="KW-0902">Two-component regulatory system</keyword>
<keyword evidence="5" id="KW-0010">Activator</keyword>
<evidence type="ECO:0000256" key="6">
    <source>
        <dbReference type="ARBA" id="ARBA00023163"/>
    </source>
</evidence>
<dbReference type="InterPro" id="IPR009057">
    <property type="entry name" value="Homeodomain-like_sf"/>
</dbReference>
<comment type="subcellular location">
    <subcellularLocation>
        <location evidence="1">Nucleus</location>
    </subcellularLocation>
</comment>
<dbReference type="PANTHER" id="PTHR43874:SF87">
    <property type="entry name" value="HTH MYB-TYPE DOMAIN-CONTAINING PROTEIN"/>
    <property type="match status" value="1"/>
</dbReference>
<gene>
    <name evidence="13" type="primary">LOC105172166</name>
</gene>
<dbReference type="AlphaFoldDB" id="A0A6I9U2R7"/>
<proteinExistence type="predicted"/>
<dbReference type="GO" id="GO:0009736">
    <property type="term" value="P:cytokinin-activated signaling pathway"/>
    <property type="evidence" value="ECO:0007669"/>
    <property type="project" value="InterPro"/>
</dbReference>